<dbReference type="PIRSF" id="PIRSF000103">
    <property type="entry name" value="HIBADH"/>
    <property type="match status" value="1"/>
</dbReference>
<dbReference type="InterPro" id="IPR008927">
    <property type="entry name" value="6-PGluconate_DH-like_C_sf"/>
</dbReference>
<sequence>MADTISVAVLGTGTMGAPMARNLLRAGHTVRVWNRTRSRAESLAADGAYVADDPADAVRGADTVLTILLDGPSVLDAMRAAAPELRQGMVWLQSSTVGPEALAPLAELAAEHGLHFVDAPVLGTKAPAEQGKLQVLAAGPQAARPIADRVFDAIGSRTVWLAEDGTEGAASKLKLVFNSWVLTVINGTAETLALAKGLGVDPQQFLAALEGTTLDSPYLRMKAQAILSGDYTPSFTVSATFKDARLIAEAAERAGVRQYLAPAGVERLRQAVELGHGDKDAAASYLASFDD</sequence>
<dbReference type="InterPro" id="IPR029154">
    <property type="entry name" value="HIBADH-like_NADP-bd"/>
</dbReference>
<dbReference type="Gene3D" id="3.40.50.720">
    <property type="entry name" value="NAD(P)-binding Rossmann-like Domain"/>
    <property type="match status" value="1"/>
</dbReference>
<evidence type="ECO:0000256" key="2">
    <source>
        <dbReference type="ARBA" id="ARBA00023002"/>
    </source>
</evidence>
<keyword evidence="7" id="KW-1185">Reference proteome</keyword>
<evidence type="ECO:0000259" key="5">
    <source>
        <dbReference type="Pfam" id="PF14833"/>
    </source>
</evidence>
<dbReference type="Gene3D" id="1.10.1040.10">
    <property type="entry name" value="N-(1-d-carboxylethyl)-l-norvaline Dehydrogenase, domain 2"/>
    <property type="match status" value="1"/>
</dbReference>
<dbReference type="Proteomes" id="UP001220022">
    <property type="component" value="Unassembled WGS sequence"/>
</dbReference>
<dbReference type="EMBL" id="JARHTQ010000013">
    <property type="protein sequence ID" value="MDF2257995.1"/>
    <property type="molecule type" value="Genomic_DNA"/>
</dbReference>
<name>A0ABT5Z2C3_9ACTN</name>
<dbReference type="SUPFAM" id="SSF51735">
    <property type="entry name" value="NAD(P)-binding Rossmann-fold domains"/>
    <property type="match status" value="1"/>
</dbReference>
<reference evidence="6 7" key="1">
    <citation type="submission" date="2023-03" db="EMBL/GenBank/DDBJ databases">
        <title>Draft genome sequence of type strain Streptomyces ferralitis JCM 14344.</title>
        <authorList>
            <person name="Klaysubun C."/>
            <person name="Duangmal K."/>
        </authorList>
    </citation>
    <scope>NUCLEOTIDE SEQUENCE [LARGE SCALE GENOMIC DNA]</scope>
    <source>
        <strain evidence="6 7">JCM 14344</strain>
    </source>
</reference>
<dbReference type="InterPro" id="IPR051265">
    <property type="entry name" value="HIBADH-related_NP60_sf"/>
</dbReference>
<dbReference type="InterPro" id="IPR013328">
    <property type="entry name" value="6PGD_dom2"/>
</dbReference>
<dbReference type="RefSeq" id="WP_275816576.1">
    <property type="nucleotide sequence ID" value="NZ_BAAANM010000007.1"/>
</dbReference>
<gene>
    <name evidence="6" type="ORF">P2L57_20405</name>
</gene>
<feature type="domain" description="3-hydroxyisobutyrate dehydrogenase-like NAD-binding" evidence="5">
    <location>
        <begin position="168"/>
        <end position="283"/>
    </location>
</feature>
<dbReference type="SUPFAM" id="SSF48179">
    <property type="entry name" value="6-phosphogluconate dehydrogenase C-terminal domain-like"/>
    <property type="match status" value="1"/>
</dbReference>
<dbReference type="Pfam" id="PF14833">
    <property type="entry name" value="NAD_binding_11"/>
    <property type="match status" value="1"/>
</dbReference>
<dbReference type="Pfam" id="PF03446">
    <property type="entry name" value="NAD_binding_2"/>
    <property type="match status" value="1"/>
</dbReference>
<evidence type="ECO:0000259" key="4">
    <source>
        <dbReference type="Pfam" id="PF03446"/>
    </source>
</evidence>
<proteinExistence type="inferred from homology"/>
<feature type="domain" description="6-phosphogluconate dehydrogenase NADP-binding" evidence="4">
    <location>
        <begin position="7"/>
        <end position="160"/>
    </location>
</feature>
<keyword evidence="2" id="KW-0560">Oxidoreductase</keyword>
<comment type="similarity">
    <text evidence="1">Belongs to the HIBADH-related family.</text>
</comment>
<dbReference type="InterPro" id="IPR006115">
    <property type="entry name" value="6PGDH_NADP-bd"/>
</dbReference>
<dbReference type="PANTHER" id="PTHR43580">
    <property type="entry name" value="OXIDOREDUCTASE GLYR1-RELATED"/>
    <property type="match status" value="1"/>
</dbReference>
<organism evidence="6 7">
    <name type="scientific">Streptantibioticus ferralitis</name>
    <dbReference type="NCBI Taxonomy" id="236510"/>
    <lineage>
        <taxon>Bacteria</taxon>
        <taxon>Bacillati</taxon>
        <taxon>Actinomycetota</taxon>
        <taxon>Actinomycetes</taxon>
        <taxon>Kitasatosporales</taxon>
        <taxon>Streptomycetaceae</taxon>
        <taxon>Streptantibioticus</taxon>
    </lineage>
</organism>
<accession>A0ABT5Z2C3</accession>
<dbReference type="InterPro" id="IPR015815">
    <property type="entry name" value="HIBADH-related"/>
</dbReference>
<keyword evidence="3" id="KW-0520">NAD</keyword>
<dbReference type="PANTHER" id="PTHR43580:SF2">
    <property type="entry name" value="CYTOKINE-LIKE NUCLEAR FACTOR N-PAC"/>
    <property type="match status" value="1"/>
</dbReference>
<comment type="caution">
    <text evidence="6">The sequence shown here is derived from an EMBL/GenBank/DDBJ whole genome shotgun (WGS) entry which is preliminary data.</text>
</comment>
<evidence type="ECO:0000256" key="3">
    <source>
        <dbReference type="ARBA" id="ARBA00023027"/>
    </source>
</evidence>
<dbReference type="InterPro" id="IPR036291">
    <property type="entry name" value="NAD(P)-bd_dom_sf"/>
</dbReference>
<protein>
    <submittedName>
        <fullName evidence="6">NAD(P)-dependent oxidoreductase</fullName>
    </submittedName>
</protein>
<evidence type="ECO:0000313" key="6">
    <source>
        <dbReference type="EMBL" id="MDF2257995.1"/>
    </source>
</evidence>
<evidence type="ECO:0000313" key="7">
    <source>
        <dbReference type="Proteomes" id="UP001220022"/>
    </source>
</evidence>
<evidence type="ECO:0000256" key="1">
    <source>
        <dbReference type="ARBA" id="ARBA00009080"/>
    </source>
</evidence>